<evidence type="ECO:0000313" key="5">
    <source>
        <dbReference type="Proteomes" id="UP000528555"/>
    </source>
</evidence>
<organism evidence="4 5">
    <name type="scientific">Dorea phocaeensis</name>
    <dbReference type="NCBI Taxonomy" id="2040291"/>
    <lineage>
        <taxon>Bacteria</taxon>
        <taxon>Bacillati</taxon>
        <taxon>Bacillota</taxon>
        <taxon>Clostridia</taxon>
        <taxon>Lachnospirales</taxon>
        <taxon>Lachnospiraceae</taxon>
        <taxon>Dorea</taxon>
    </lineage>
</organism>
<reference evidence="4" key="2">
    <citation type="submission" date="2020-02" db="EMBL/GenBank/DDBJ databases">
        <authorList>
            <person name="Littmann E."/>
            <person name="Sorbara M."/>
        </authorList>
    </citation>
    <scope>NUCLEOTIDE SEQUENCE</scope>
    <source>
        <strain evidence="4">MSK.17.11</strain>
        <strain evidence="3">MSK.17.38</strain>
    </source>
</reference>
<gene>
    <name evidence="4" type="ORF">G5A66_04535</name>
    <name evidence="3" type="ORF">G5A75_03665</name>
</gene>
<dbReference type="PANTHER" id="PTHR43833:SF7">
    <property type="entry name" value="KTR SYSTEM POTASSIUM UPTAKE PROTEIN C"/>
    <property type="match status" value="1"/>
</dbReference>
<dbReference type="Gene3D" id="3.30.70.1450">
    <property type="entry name" value="Regulator of K+ conductance, C-terminal domain"/>
    <property type="match status" value="1"/>
</dbReference>
<dbReference type="EMBL" id="JAAITX010000002">
    <property type="protein sequence ID" value="NVH57928.1"/>
    <property type="molecule type" value="Genomic_DNA"/>
</dbReference>
<dbReference type="PANTHER" id="PTHR43833">
    <property type="entry name" value="POTASSIUM CHANNEL PROTEIN 2-RELATED-RELATED"/>
    <property type="match status" value="1"/>
</dbReference>
<evidence type="ECO:0000259" key="2">
    <source>
        <dbReference type="PROSITE" id="PS51202"/>
    </source>
</evidence>
<comment type="caution">
    <text evidence="4">The sequence shown here is derived from an EMBL/GenBank/DDBJ whole genome shotgun (WGS) entry which is preliminary data.</text>
</comment>
<proteinExistence type="predicted"/>
<feature type="domain" description="RCK C-terminal" evidence="2">
    <location>
        <begin position="134"/>
        <end position="215"/>
    </location>
</feature>
<dbReference type="Proteomes" id="UP000528555">
    <property type="component" value="Unassembled WGS sequence"/>
</dbReference>
<evidence type="ECO:0000313" key="3">
    <source>
        <dbReference type="EMBL" id="NSK13985.1"/>
    </source>
</evidence>
<sequence length="215" mass="24211">MKSILLIGVGRFGKHIALKLGELNHQVMVVDKQEERINAILPFVTNAQIGDSTNEEFLQSLGIRNYDVCIVAIGNDFQSSLETTSLLKEMGAKMVVSRAARDVQAKFLLRNGADDIVYPEKQVANWTAIRYSADHILDYIELSSNYAIFEVTIPKNWIGKTVGEIDIRNKYSITIMAVKKEGKMDLTVSSSTEFETDETMLVLGRYQDVKKCFHI</sequence>
<feature type="domain" description="RCK N-terminal" evidence="1">
    <location>
        <begin position="1"/>
        <end position="118"/>
    </location>
</feature>
<dbReference type="Pfam" id="PF02254">
    <property type="entry name" value="TrkA_N"/>
    <property type="match status" value="1"/>
</dbReference>
<dbReference type="InterPro" id="IPR036721">
    <property type="entry name" value="RCK_C_sf"/>
</dbReference>
<accession>A0A850HF41</accession>
<dbReference type="Pfam" id="PF02080">
    <property type="entry name" value="TrkA_C"/>
    <property type="match status" value="1"/>
</dbReference>
<protein>
    <submittedName>
        <fullName evidence="4">TrkA family potassium uptake protein</fullName>
    </submittedName>
</protein>
<dbReference type="GO" id="GO:0006813">
    <property type="term" value="P:potassium ion transport"/>
    <property type="evidence" value="ECO:0007669"/>
    <property type="project" value="InterPro"/>
</dbReference>
<dbReference type="AlphaFoldDB" id="A0A850HF41"/>
<dbReference type="SUPFAM" id="SSF51735">
    <property type="entry name" value="NAD(P)-binding Rossmann-fold domains"/>
    <property type="match status" value="1"/>
</dbReference>
<evidence type="ECO:0000313" key="4">
    <source>
        <dbReference type="EMBL" id="NVH57928.1"/>
    </source>
</evidence>
<evidence type="ECO:0000313" key="6">
    <source>
        <dbReference type="Proteomes" id="UP000701680"/>
    </source>
</evidence>
<dbReference type="PROSITE" id="PS51201">
    <property type="entry name" value="RCK_N"/>
    <property type="match status" value="1"/>
</dbReference>
<dbReference type="InterPro" id="IPR003148">
    <property type="entry name" value="RCK_N"/>
</dbReference>
<dbReference type="PROSITE" id="PS51202">
    <property type="entry name" value="RCK_C"/>
    <property type="match status" value="1"/>
</dbReference>
<dbReference type="Gene3D" id="3.40.50.720">
    <property type="entry name" value="NAD(P)-binding Rossmann-like Domain"/>
    <property type="match status" value="1"/>
</dbReference>
<dbReference type="EMBL" id="JAAIUO010000002">
    <property type="protein sequence ID" value="NSK13985.1"/>
    <property type="molecule type" value="Genomic_DNA"/>
</dbReference>
<dbReference type="InterPro" id="IPR050721">
    <property type="entry name" value="Trk_Ktr_HKT_K-transport"/>
</dbReference>
<keyword evidence="5" id="KW-1185">Reference proteome</keyword>
<name>A0A850HF41_9FIRM</name>
<reference evidence="5 6" key="1">
    <citation type="journal article" date="2020" name="Cell Host Microbe">
        <title>Functional and Genomic Variation between Human-Derived Isolates of Lachnospiraceae Reveals Inter- and Intra-Species Diversity.</title>
        <authorList>
            <person name="Sorbara M.T."/>
            <person name="Littmann E.R."/>
            <person name="Fontana E."/>
            <person name="Moody T.U."/>
            <person name="Kohout C.E."/>
            <person name="Gjonbalaj M."/>
            <person name="Eaton V."/>
            <person name="Seok R."/>
            <person name="Leiner I.M."/>
            <person name="Pamer E.G."/>
        </authorList>
    </citation>
    <scope>NUCLEOTIDE SEQUENCE [LARGE SCALE GENOMIC DNA]</scope>
    <source>
        <strain evidence="4 5">MSK.17.11</strain>
        <strain evidence="3 6">MSK.17.38</strain>
    </source>
</reference>
<dbReference type="Proteomes" id="UP000701680">
    <property type="component" value="Unassembled WGS sequence"/>
</dbReference>
<dbReference type="OrthoDB" id="9776294at2"/>
<evidence type="ECO:0000259" key="1">
    <source>
        <dbReference type="PROSITE" id="PS51201"/>
    </source>
</evidence>
<dbReference type="InterPro" id="IPR036291">
    <property type="entry name" value="NAD(P)-bd_dom_sf"/>
</dbReference>
<dbReference type="InterPro" id="IPR006037">
    <property type="entry name" value="RCK_C"/>
</dbReference>
<dbReference type="RefSeq" id="WP_101694041.1">
    <property type="nucleotide sequence ID" value="NZ_JAAITX010000002.1"/>
</dbReference>
<dbReference type="SUPFAM" id="SSF116726">
    <property type="entry name" value="TrkA C-terminal domain-like"/>
    <property type="match status" value="1"/>
</dbReference>
<dbReference type="GO" id="GO:0008324">
    <property type="term" value="F:monoatomic cation transmembrane transporter activity"/>
    <property type="evidence" value="ECO:0007669"/>
    <property type="project" value="InterPro"/>
</dbReference>